<dbReference type="Gene3D" id="3.30.420.10">
    <property type="entry name" value="Ribonuclease H-like superfamily/Ribonuclease H"/>
    <property type="match status" value="1"/>
</dbReference>
<organism evidence="2 3">
    <name type="scientific">Apiospora phragmitis</name>
    <dbReference type="NCBI Taxonomy" id="2905665"/>
    <lineage>
        <taxon>Eukaryota</taxon>
        <taxon>Fungi</taxon>
        <taxon>Dikarya</taxon>
        <taxon>Ascomycota</taxon>
        <taxon>Pezizomycotina</taxon>
        <taxon>Sordariomycetes</taxon>
        <taxon>Xylariomycetidae</taxon>
        <taxon>Amphisphaeriales</taxon>
        <taxon>Apiosporaceae</taxon>
        <taxon>Apiospora</taxon>
    </lineage>
</organism>
<protein>
    <submittedName>
        <fullName evidence="2">RNase H domain protein</fullName>
    </submittedName>
</protein>
<evidence type="ECO:0000313" key="3">
    <source>
        <dbReference type="Proteomes" id="UP001480595"/>
    </source>
</evidence>
<dbReference type="RefSeq" id="XP_066717102.1">
    <property type="nucleotide sequence ID" value="XM_066857833.1"/>
</dbReference>
<dbReference type="Proteomes" id="UP001480595">
    <property type="component" value="Unassembled WGS sequence"/>
</dbReference>
<dbReference type="GeneID" id="92090896"/>
<gene>
    <name evidence="2" type="ORF">PG994_006424</name>
</gene>
<name>A0ABR1VF05_9PEZI</name>
<proteinExistence type="predicted"/>
<keyword evidence="3" id="KW-1185">Reference proteome</keyword>
<accession>A0ABR1VF05</accession>
<comment type="caution">
    <text evidence="2">The sequence shown here is derived from an EMBL/GenBank/DDBJ whole genome shotgun (WGS) entry which is preliminary data.</text>
</comment>
<evidence type="ECO:0000313" key="2">
    <source>
        <dbReference type="EMBL" id="KAK8069808.1"/>
    </source>
</evidence>
<feature type="region of interest" description="Disordered" evidence="1">
    <location>
        <begin position="239"/>
        <end position="271"/>
    </location>
</feature>
<reference evidence="2 3" key="1">
    <citation type="submission" date="2023-01" db="EMBL/GenBank/DDBJ databases">
        <title>Analysis of 21 Apiospora genomes using comparative genomics revels a genus with tremendous synthesis potential of carbohydrate active enzymes and secondary metabolites.</title>
        <authorList>
            <person name="Sorensen T."/>
        </authorList>
    </citation>
    <scope>NUCLEOTIDE SEQUENCE [LARGE SCALE GENOMIC DNA]</scope>
    <source>
        <strain evidence="2 3">CBS 135458</strain>
    </source>
</reference>
<evidence type="ECO:0000256" key="1">
    <source>
        <dbReference type="SAM" id="MobiDB-lite"/>
    </source>
</evidence>
<sequence length="312" mass="35910">MSGATPKREPWRRPTPCQVAHQRFKVSFSTTSIPPRCFMFMCGTAIESSHCSIEERPPPLLPKMKNHSIAFVADSQDKRQVRRRLTRRINVKPARIFVPQHPGETPEHHFPQQAVYRIQNPGPRFVNRYDSKEILMVLHLQGRRRRRRARESDDDTFPYMNDGSCRDVGGIITFRLEDKGPGGEAVDPTSNRAKMRAVIAALEFRAWADEGVAVHRRRHGPRVRRARRHRVAAALGAAPVAEEPGPRPRRQPRLVGGDAGHHRPAARERHRGRLLVHPPAREAPRKRKAAYREPEICTEEFTRFCEIDMELW</sequence>
<dbReference type="EMBL" id="JAQQWL010000006">
    <property type="protein sequence ID" value="KAK8069808.1"/>
    <property type="molecule type" value="Genomic_DNA"/>
</dbReference>
<dbReference type="InterPro" id="IPR036397">
    <property type="entry name" value="RNaseH_sf"/>
</dbReference>